<reference evidence="4" key="2">
    <citation type="submission" date="2013-04" db="EMBL/GenBank/DDBJ databases">
        <title>Genomic mechanisms accounting for the adaptation to parasitism in nematode-trapping fungi.</title>
        <authorList>
            <person name="Ahren D.G."/>
        </authorList>
    </citation>
    <scope>NUCLEOTIDE SEQUENCE [LARGE SCALE GENOMIC DNA]</scope>
    <source>
        <strain evidence="4">CBS 200.50</strain>
    </source>
</reference>
<dbReference type="EMBL" id="AQGS01000437">
    <property type="protein sequence ID" value="EPS40078.1"/>
    <property type="molecule type" value="Genomic_DNA"/>
</dbReference>
<accession>S8BKZ9</accession>
<gene>
    <name evidence="3" type="ORF">H072_6096</name>
</gene>
<proteinExistence type="predicted"/>
<evidence type="ECO:0000256" key="1">
    <source>
        <dbReference type="SAM" id="Coils"/>
    </source>
</evidence>
<name>S8BKZ9_DACHA</name>
<keyword evidence="4" id="KW-1185">Reference proteome</keyword>
<feature type="coiled-coil region" evidence="1">
    <location>
        <begin position="174"/>
        <end position="228"/>
    </location>
</feature>
<evidence type="ECO:0000256" key="2">
    <source>
        <dbReference type="SAM" id="MobiDB-lite"/>
    </source>
</evidence>
<sequence length="300" mass="34294">MSVPVIDLTGSPPRKRQRVFIDLTGTDVAPSPYQSDLNGLDDDTHRHSPSAFTSPPLSPSDPLNNYFPPATLDPWTSQSPDPEIDWLWHVKRIADENLSASDTAPAPHSTHTSHLHPSEATEAFFINDGMTQADRLGLAGDIELARKIGFLPFTSEENARSSIVRFAREEYLRQKQLQNTYNNYNNNINNYNCTAPNGMVPAAVNIEVETEEEEEEAEEEDVDNWAANVLPPMMDKHWYPGTFYYMKMRGEWFAKYPAVRARTGVPGFLNERWDGEHEKQTFKADMYKFDWHAWARKCNR</sequence>
<dbReference type="Proteomes" id="UP000015100">
    <property type="component" value="Unassembled WGS sequence"/>
</dbReference>
<dbReference type="AlphaFoldDB" id="S8BKZ9"/>
<organism evidence="3 4">
    <name type="scientific">Dactylellina haptotyla (strain CBS 200.50)</name>
    <name type="common">Nematode-trapping fungus</name>
    <name type="synonym">Monacrosporium haptotylum</name>
    <dbReference type="NCBI Taxonomy" id="1284197"/>
    <lineage>
        <taxon>Eukaryota</taxon>
        <taxon>Fungi</taxon>
        <taxon>Dikarya</taxon>
        <taxon>Ascomycota</taxon>
        <taxon>Pezizomycotina</taxon>
        <taxon>Orbiliomycetes</taxon>
        <taxon>Orbiliales</taxon>
        <taxon>Orbiliaceae</taxon>
        <taxon>Dactylellina</taxon>
    </lineage>
</organism>
<evidence type="ECO:0000313" key="4">
    <source>
        <dbReference type="Proteomes" id="UP000015100"/>
    </source>
</evidence>
<dbReference type="HOGENOM" id="CLU_927555_0_0_1"/>
<feature type="region of interest" description="Disordered" evidence="2">
    <location>
        <begin position="26"/>
        <end position="75"/>
    </location>
</feature>
<keyword evidence="1" id="KW-0175">Coiled coil</keyword>
<comment type="caution">
    <text evidence="3">The sequence shown here is derived from an EMBL/GenBank/DDBJ whole genome shotgun (WGS) entry which is preliminary data.</text>
</comment>
<protein>
    <submittedName>
        <fullName evidence="3">Uncharacterized protein</fullName>
    </submittedName>
</protein>
<evidence type="ECO:0000313" key="3">
    <source>
        <dbReference type="EMBL" id="EPS40078.1"/>
    </source>
</evidence>
<dbReference type="OrthoDB" id="5378216at2759"/>
<reference evidence="3 4" key="1">
    <citation type="journal article" date="2013" name="PLoS Genet.">
        <title>Genomic mechanisms accounting for the adaptation to parasitism in nematode-trapping fungi.</title>
        <authorList>
            <person name="Meerupati T."/>
            <person name="Andersson K.M."/>
            <person name="Friman E."/>
            <person name="Kumar D."/>
            <person name="Tunlid A."/>
            <person name="Ahren D."/>
        </authorList>
    </citation>
    <scope>NUCLEOTIDE SEQUENCE [LARGE SCALE GENOMIC DNA]</scope>
    <source>
        <strain evidence="3 4">CBS 200.50</strain>
    </source>
</reference>